<dbReference type="EMBL" id="CAKOFQ010008906">
    <property type="protein sequence ID" value="CAH2016459.1"/>
    <property type="molecule type" value="Genomic_DNA"/>
</dbReference>
<comment type="caution">
    <text evidence="1">The sequence shown here is derived from an EMBL/GenBank/DDBJ whole genome shotgun (WGS) entry which is preliminary data.</text>
</comment>
<organism evidence="1 2">
    <name type="scientific">Acanthoscelides obtectus</name>
    <name type="common">Bean weevil</name>
    <name type="synonym">Bruchus obtectus</name>
    <dbReference type="NCBI Taxonomy" id="200917"/>
    <lineage>
        <taxon>Eukaryota</taxon>
        <taxon>Metazoa</taxon>
        <taxon>Ecdysozoa</taxon>
        <taxon>Arthropoda</taxon>
        <taxon>Hexapoda</taxon>
        <taxon>Insecta</taxon>
        <taxon>Pterygota</taxon>
        <taxon>Neoptera</taxon>
        <taxon>Endopterygota</taxon>
        <taxon>Coleoptera</taxon>
        <taxon>Polyphaga</taxon>
        <taxon>Cucujiformia</taxon>
        <taxon>Chrysomeloidea</taxon>
        <taxon>Chrysomelidae</taxon>
        <taxon>Bruchinae</taxon>
        <taxon>Bruchini</taxon>
        <taxon>Acanthoscelides</taxon>
    </lineage>
</organism>
<protein>
    <submittedName>
        <fullName evidence="1">Uncharacterized protein</fullName>
    </submittedName>
</protein>
<sequence>RQNIPLRGHRGRRRLFTDDITNDEDVLHNEGNFRELIRFRVESRDNFLKKNLENSKAHATYIRQILAQTVKHFIKTNNLDSKLCMGIGTDTCNLMLGEQKGAVIELQKYLPNALKSPCANHALNLSTCICPSVKVDGSADTLKT</sequence>
<dbReference type="OrthoDB" id="6775123at2759"/>
<keyword evidence="2" id="KW-1185">Reference proteome</keyword>
<feature type="non-terminal residue" evidence="1">
    <location>
        <position position="1"/>
    </location>
</feature>
<evidence type="ECO:0000313" key="2">
    <source>
        <dbReference type="Proteomes" id="UP001152888"/>
    </source>
</evidence>
<evidence type="ECO:0000313" key="1">
    <source>
        <dbReference type="EMBL" id="CAH2016459.1"/>
    </source>
</evidence>
<dbReference type="Proteomes" id="UP001152888">
    <property type="component" value="Unassembled WGS sequence"/>
</dbReference>
<name>A0A9P0QBB1_ACAOB</name>
<reference evidence="1" key="1">
    <citation type="submission" date="2022-03" db="EMBL/GenBank/DDBJ databases">
        <authorList>
            <person name="Sayadi A."/>
        </authorList>
    </citation>
    <scope>NUCLEOTIDE SEQUENCE</scope>
</reference>
<proteinExistence type="predicted"/>
<dbReference type="AlphaFoldDB" id="A0A9P0QBB1"/>
<gene>
    <name evidence="1" type="ORF">ACAOBT_LOCUS35379</name>
</gene>
<accession>A0A9P0QBB1</accession>